<accession>A0AAE1F1Z1</accession>
<name>A0AAE1F1Z1_PETCI</name>
<evidence type="ECO:0000313" key="3">
    <source>
        <dbReference type="Proteomes" id="UP001286313"/>
    </source>
</evidence>
<comment type="caution">
    <text evidence="2">The sequence shown here is derived from an EMBL/GenBank/DDBJ whole genome shotgun (WGS) entry which is preliminary data.</text>
</comment>
<evidence type="ECO:0000256" key="1">
    <source>
        <dbReference type="SAM" id="MobiDB-lite"/>
    </source>
</evidence>
<dbReference type="Proteomes" id="UP001286313">
    <property type="component" value="Unassembled WGS sequence"/>
</dbReference>
<evidence type="ECO:0000313" key="2">
    <source>
        <dbReference type="EMBL" id="KAK3865798.1"/>
    </source>
</evidence>
<sequence>MMKTKGGKKGRSQGCEGVYIASQKFISPQFSSCLSLTAIMRTLVVLAVIGVCSASYQAPNVHPRYTGPVAATVPAGVDGQIVQVPDTHEVMAARNKFFTTYNQQLAKVNSHPTSHSYSAPAPSYHASAPAPSYPTYSGPSGPAYRAPGYPFNDQDEPRPVGDTADVASAKASFSNSYNRKAAEAAAAPDVYIITGSPAPLPVSYAPAPVSNNYPAAAPAASYPSYGPAPSYAHHSGPPGPAYRAPGYPFNDQDEPRPVGDTAEVAAAKGQFFSTYNRQAAEAAAAPDHYVTHSY</sequence>
<organism evidence="2 3">
    <name type="scientific">Petrolisthes cinctipes</name>
    <name type="common">Flat porcelain crab</name>
    <dbReference type="NCBI Taxonomy" id="88211"/>
    <lineage>
        <taxon>Eukaryota</taxon>
        <taxon>Metazoa</taxon>
        <taxon>Ecdysozoa</taxon>
        <taxon>Arthropoda</taxon>
        <taxon>Crustacea</taxon>
        <taxon>Multicrustacea</taxon>
        <taxon>Malacostraca</taxon>
        <taxon>Eumalacostraca</taxon>
        <taxon>Eucarida</taxon>
        <taxon>Decapoda</taxon>
        <taxon>Pleocyemata</taxon>
        <taxon>Anomura</taxon>
        <taxon>Galatheoidea</taxon>
        <taxon>Porcellanidae</taxon>
        <taxon>Petrolisthes</taxon>
    </lineage>
</organism>
<feature type="region of interest" description="Disordered" evidence="1">
    <location>
        <begin position="144"/>
        <end position="163"/>
    </location>
</feature>
<dbReference type="EMBL" id="JAWQEG010003521">
    <property type="protein sequence ID" value="KAK3865798.1"/>
    <property type="molecule type" value="Genomic_DNA"/>
</dbReference>
<gene>
    <name evidence="2" type="ORF">Pcinc_028618</name>
</gene>
<reference evidence="2" key="1">
    <citation type="submission" date="2023-10" db="EMBL/GenBank/DDBJ databases">
        <title>Genome assemblies of two species of porcelain crab, Petrolisthes cinctipes and Petrolisthes manimaculis (Anomura: Porcellanidae).</title>
        <authorList>
            <person name="Angst P."/>
        </authorList>
    </citation>
    <scope>NUCLEOTIDE SEQUENCE</scope>
    <source>
        <strain evidence="2">PB745_01</strain>
        <tissue evidence="2">Gill</tissue>
    </source>
</reference>
<proteinExistence type="predicted"/>
<keyword evidence="3" id="KW-1185">Reference proteome</keyword>
<dbReference type="AlphaFoldDB" id="A0AAE1F1Z1"/>
<protein>
    <submittedName>
        <fullName evidence="2">Uncharacterized protein</fullName>
    </submittedName>
</protein>